<evidence type="ECO:0000256" key="1">
    <source>
        <dbReference type="SAM" id="MobiDB-lite"/>
    </source>
</evidence>
<protein>
    <submittedName>
        <fullName evidence="2">Unnamed protein product</fullName>
    </submittedName>
</protein>
<reference evidence="2" key="1">
    <citation type="submission" date="2023-04" db="EMBL/GenBank/DDBJ databases">
        <title>Phytophthora lilii NBRC 32176.</title>
        <authorList>
            <person name="Ichikawa N."/>
            <person name="Sato H."/>
            <person name="Tonouchi N."/>
        </authorList>
    </citation>
    <scope>NUCLEOTIDE SEQUENCE</scope>
    <source>
        <strain evidence="2">NBRC 32176</strain>
    </source>
</reference>
<name>A0A9W6TZ01_9STRA</name>
<proteinExistence type="predicted"/>
<dbReference type="InterPro" id="IPR036034">
    <property type="entry name" value="PDZ_sf"/>
</dbReference>
<sequence length="404" mass="44176">MASTATLWPWAVRNWPSVSINVDLPAPGGPAMPRRKDVSPAESTCAGFSDRRWASTLSSSSSACSSSLLSVDSTVQAKQATTTTQFLGSIAAQWAANFKQARTQRDGPAERRAHVEPGHDMRYCGSMRFASTLVCCTSILHLESVALATSLLAKVWDRPAAQLAFPRPNALDPKRPPSQQQLPPSAERATSSTMGQGWSRNGMPSGGDFYGAPIYATSLSHDRQTEVRVSGDSDTVQIGPRAQLPYLETPGMRRQDFFRRLGLVVKTRGSRITQNAEVVVTDFYRLDGKRFVPRDHGQGEQPTNWHGLKGPAEASCGLRVGDTLYAINHRLVMNKSKGQVLRQINALLEKGDGATVVLTWKHTDEIEVVSWETELCMPPPEGVYTQMENEWGPARPSKISSVSI</sequence>
<comment type="caution">
    <text evidence="2">The sequence shown here is derived from an EMBL/GenBank/DDBJ whole genome shotgun (WGS) entry which is preliminary data.</text>
</comment>
<dbReference type="OrthoDB" id="2157866at2759"/>
<accession>A0A9W6TZ01</accession>
<dbReference type="AlphaFoldDB" id="A0A9W6TZ01"/>
<keyword evidence="3" id="KW-1185">Reference proteome</keyword>
<evidence type="ECO:0000313" key="2">
    <source>
        <dbReference type="EMBL" id="GMF25366.1"/>
    </source>
</evidence>
<evidence type="ECO:0000313" key="3">
    <source>
        <dbReference type="Proteomes" id="UP001165083"/>
    </source>
</evidence>
<feature type="region of interest" description="Disordered" evidence="1">
    <location>
        <begin position="166"/>
        <end position="203"/>
    </location>
</feature>
<feature type="compositionally biased region" description="Polar residues" evidence="1">
    <location>
        <begin position="177"/>
        <end position="199"/>
    </location>
</feature>
<gene>
    <name evidence="2" type="ORF">Plil01_001046300</name>
</gene>
<organism evidence="2 3">
    <name type="scientific">Phytophthora lilii</name>
    <dbReference type="NCBI Taxonomy" id="2077276"/>
    <lineage>
        <taxon>Eukaryota</taxon>
        <taxon>Sar</taxon>
        <taxon>Stramenopiles</taxon>
        <taxon>Oomycota</taxon>
        <taxon>Peronosporomycetes</taxon>
        <taxon>Peronosporales</taxon>
        <taxon>Peronosporaceae</taxon>
        <taxon>Phytophthora</taxon>
    </lineage>
</organism>
<dbReference type="SUPFAM" id="SSF50156">
    <property type="entry name" value="PDZ domain-like"/>
    <property type="match status" value="1"/>
</dbReference>
<dbReference type="EMBL" id="BSXW01000550">
    <property type="protein sequence ID" value="GMF25366.1"/>
    <property type="molecule type" value="Genomic_DNA"/>
</dbReference>
<dbReference type="Proteomes" id="UP001165083">
    <property type="component" value="Unassembled WGS sequence"/>
</dbReference>